<keyword evidence="1" id="KW-0479">Metal-binding</keyword>
<feature type="domain" description="Rhodanese" evidence="2">
    <location>
        <begin position="378"/>
        <end position="465"/>
    </location>
</feature>
<dbReference type="AlphaFoldDB" id="A0AAE4Z6W7"/>
<dbReference type="PROSITE" id="PS50206">
    <property type="entry name" value="RHODANESE_3"/>
    <property type="match status" value="2"/>
</dbReference>
<accession>A0AAE4Z6W7</accession>
<sequence>MLFERFEDRGLAHYSYAVGCKAAGQLAIVDPRRDVDEYVRYAESQSSTITHVLETHIHADFASGARELAERTGAKLLVSGHDDGETYEVTFPHEDVRDGDVIELGTVRIEALHTPGHTPEHLSFLVYDGARSREVPELLLSGDFLFVGSLGRPDLLGEEAKRGLAESMYRSVREKINSLPDGLEVHPAHGAGSMCGSGMSGRASSTLGYERATNPYLQDLDEAEFVERLLGDVPPFPPYYRRMKRVNSERPAILGSLPGQRPIGPVAFRSQVEKGHVVIDLRDQLAFGGGHIAGSFGIGFDPDLSQWAAWVVPYDTPILLVVADAAHVAESVRRLVRVGLDDVRGYLAGGMDAWLKAGYPLAEIGEITPGELHERLAAGEPIEVLDVRTEEEYRGGHIEGARHIMGGWLPERTEELPTDRSLATICATGYRSTVAASVLQRAGFQDVINVAGGMTAWRQANLAVQ</sequence>
<dbReference type="InterPro" id="IPR001279">
    <property type="entry name" value="Metallo-B-lactamas"/>
</dbReference>
<dbReference type="FunFam" id="3.40.250.10:FF:000049">
    <property type="entry name" value="Phage shock protein E"/>
    <property type="match status" value="1"/>
</dbReference>
<dbReference type="InterPro" id="IPR036873">
    <property type="entry name" value="Rhodanese-like_dom_sf"/>
</dbReference>
<dbReference type="PANTHER" id="PTHR43084:SF1">
    <property type="entry name" value="PERSULFIDE DIOXYGENASE ETHE1, MITOCHONDRIAL"/>
    <property type="match status" value="1"/>
</dbReference>
<name>A0AAE4Z6W7_9BACT</name>
<evidence type="ECO:0000313" key="3">
    <source>
        <dbReference type="EMBL" id="NIR73567.1"/>
    </source>
</evidence>
<dbReference type="Pfam" id="PF00581">
    <property type="entry name" value="Rhodanese"/>
    <property type="match status" value="2"/>
</dbReference>
<dbReference type="Proteomes" id="UP000702544">
    <property type="component" value="Unassembled WGS sequence"/>
</dbReference>
<evidence type="ECO:0000313" key="4">
    <source>
        <dbReference type="Proteomes" id="UP000702544"/>
    </source>
</evidence>
<dbReference type="InterPro" id="IPR001763">
    <property type="entry name" value="Rhodanese-like_dom"/>
</dbReference>
<dbReference type="CDD" id="cd07724">
    <property type="entry name" value="POD-like_MBL-fold"/>
    <property type="match status" value="1"/>
</dbReference>
<dbReference type="Gene3D" id="3.40.250.10">
    <property type="entry name" value="Rhodanese-like domain"/>
    <property type="match status" value="2"/>
</dbReference>
<dbReference type="CDD" id="cd00158">
    <property type="entry name" value="RHOD"/>
    <property type="match status" value="2"/>
</dbReference>
<feature type="domain" description="Rhodanese" evidence="2">
    <location>
        <begin position="272"/>
        <end position="363"/>
    </location>
</feature>
<dbReference type="PANTHER" id="PTHR43084">
    <property type="entry name" value="PERSULFIDE DIOXYGENASE ETHE1"/>
    <property type="match status" value="1"/>
</dbReference>
<dbReference type="GO" id="GO:0070813">
    <property type="term" value="P:hydrogen sulfide metabolic process"/>
    <property type="evidence" value="ECO:0007669"/>
    <property type="project" value="TreeGrafter"/>
</dbReference>
<dbReference type="InterPro" id="IPR044528">
    <property type="entry name" value="POD-like_MBL-fold"/>
</dbReference>
<reference evidence="3 4" key="1">
    <citation type="submission" date="2020-01" db="EMBL/GenBank/DDBJ databases">
        <title>Genomes assembled from Gulf of Kutch pelagic sediment metagenomes.</title>
        <authorList>
            <person name="Chandrashekar M."/>
            <person name="Mahajan M.S."/>
            <person name="Dave K.J."/>
            <person name="Vatsa P."/>
            <person name="Nathani N.M."/>
        </authorList>
    </citation>
    <scope>NUCLEOTIDE SEQUENCE [LARGE SCALE GENOMIC DNA]</scope>
    <source>
        <strain evidence="3">KS3-K002</strain>
    </source>
</reference>
<gene>
    <name evidence="3" type="ORF">GWO12_00400</name>
</gene>
<dbReference type="EMBL" id="JAACAK010000002">
    <property type="protein sequence ID" value="NIR73567.1"/>
    <property type="molecule type" value="Genomic_DNA"/>
</dbReference>
<dbReference type="SMART" id="SM00450">
    <property type="entry name" value="RHOD"/>
    <property type="match status" value="2"/>
</dbReference>
<evidence type="ECO:0000259" key="2">
    <source>
        <dbReference type="PROSITE" id="PS50206"/>
    </source>
</evidence>
<dbReference type="SMART" id="SM00849">
    <property type="entry name" value="Lactamase_B"/>
    <property type="match status" value="1"/>
</dbReference>
<organism evidence="3 4">
    <name type="scientific">Candidatus Kutchimonas denitrificans</name>
    <dbReference type="NCBI Taxonomy" id="3056748"/>
    <lineage>
        <taxon>Bacteria</taxon>
        <taxon>Pseudomonadati</taxon>
        <taxon>Gemmatimonadota</taxon>
        <taxon>Gemmatimonadia</taxon>
        <taxon>Candidatus Palauibacterales</taxon>
        <taxon>Candidatus Palauibacteraceae</taxon>
        <taxon>Candidatus Kutchimonas</taxon>
    </lineage>
</organism>
<dbReference type="GO" id="GO:0046872">
    <property type="term" value="F:metal ion binding"/>
    <property type="evidence" value="ECO:0007669"/>
    <property type="project" value="UniProtKB-KW"/>
</dbReference>
<dbReference type="GO" id="GO:0006749">
    <property type="term" value="P:glutathione metabolic process"/>
    <property type="evidence" value="ECO:0007669"/>
    <property type="project" value="InterPro"/>
</dbReference>
<protein>
    <submittedName>
        <fullName evidence="3">MBL fold metallo-hydrolase</fullName>
    </submittedName>
</protein>
<dbReference type="InterPro" id="IPR051682">
    <property type="entry name" value="Mito_Persulfide_Diox"/>
</dbReference>
<comment type="caution">
    <text evidence="3">The sequence shown here is derived from an EMBL/GenBank/DDBJ whole genome shotgun (WGS) entry which is preliminary data.</text>
</comment>
<proteinExistence type="predicted"/>
<dbReference type="FunFam" id="3.60.15.10:FF:000030">
    <property type="entry name" value="Metallo-beta-lactamase family protein"/>
    <property type="match status" value="1"/>
</dbReference>
<dbReference type="InterPro" id="IPR036866">
    <property type="entry name" value="RibonucZ/Hydroxyglut_hydro"/>
</dbReference>
<evidence type="ECO:0000256" key="1">
    <source>
        <dbReference type="ARBA" id="ARBA00022723"/>
    </source>
</evidence>
<dbReference type="GO" id="GO:0050313">
    <property type="term" value="F:sulfur dioxygenase activity"/>
    <property type="evidence" value="ECO:0007669"/>
    <property type="project" value="InterPro"/>
</dbReference>
<dbReference type="SUPFAM" id="SSF52821">
    <property type="entry name" value="Rhodanese/Cell cycle control phosphatase"/>
    <property type="match status" value="2"/>
</dbReference>
<dbReference type="Gene3D" id="3.60.15.10">
    <property type="entry name" value="Ribonuclease Z/Hydroxyacylglutathione hydrolase-like"/>
    <property type="match status" value="1"/>
</dbReference>
<dbReference type="Pfam" id="PF00753">
    <property type="entry name" value="Lactamase_B"/>
    <property type="match status" value="1"/>
</dbReference>
<dbReference type="SUPFAM" id="SSF56281">
    <property type="entry name" value="Metallo-hydrolase/oxidoreductase"/>
    <property type="match status" value="1"/>
</dbReference>